<keyword evidence="3" id="KW-0274">FAD</keyword>
<evidence type="ECO:0000256" key="2">
    <source>
        <dbReference type="ARBA" id="ARBA00022630"/>
    </source>
</evidence>
<keyword evidence="2" id="KW-0285">Flavoprotein</keyword>
<comment type="cofactor">
    <cofactor evidence="1">
        <name>FAD</name>
        <dbReference type="ChEBI" id="CHEBI:57692"/>
    </cofactor>
</comment>
<gene>
    <name evidence="7" type="ORF">U9M48_037667</name>
</gene>
<feature type="domain" description="RsdA/BaiN/AoA(So)-like insert" evidence="6">
    <location>
        <begin position="307"/>
        <end position="477"/>
    </location>
</feature>
<protein>
    <recommendedName>
        <fullName evidence="9">FAD/NAD(P)-binding oxidoreductase family protein</fullName>
    </recommendedName>
</protein>
<dbReference type="Pfam" id="PF22780">
    <property type="entry name" value="HI0933_like_1st"/>
    <property type="match status" value="1"/>
</dbReference>
<keyword evidence="8" id="KW-1185">Reference proteome</keyword>
<feature type="domain" description="RsdA/BaiN/AoA(So)-like Rossmann fold-like" evidence="5">
    <location>
        <begin position="213"/>
        <end position="530"/>
    </location>
</feature>
<dbReference type="InterPro" id="IPR055178">
    <property type="entry name" value="RsdA/BaiN/AoA(So)-like_dom"/>
</dbReference>
<dbReference type="PANTHER" id="PTHR42887:SF2">
    <property type="entry name" value="OS12G0638800 PROTEIN"/>
    <property type="match status" value="1"/>
</dbReference>
<dbReference type="AlphaFoldDB" id="A0AAQ3UGW7"/>
<evidence type="ECO:0000256" key="1">
    <source>
        <dbReference type="ARBA" id="ARBA00001974"/>
    </source>
</evidence>
<evidence type="ECO:0000313" key="7">
    <source>
        <dbReference type="EMBL" id="WVZ91504.1"/>
    </source>
</evidence>
<dbReference type="Pfam" id="PF03486">
    <property type="entry name" value="HI0933_like"/>
    <property type="match status" value="2"/>
</dbReference>
<evidence type="ECO:0000259" key="5">
    <source>
        <dbReference type="Pfam" id="PF03486"/>
    </source>
</evidence>
<proteinExistence type="predicted"/>
<accession>A0AAQ3UGW7</accession>
<dbReference type="EMBL" id="CP144752">
    <property type="protein sequence ID" value="WVZ91504.1"/>
    <property type="molecule type" value="Genomic_DNA"/>
</dbReference>
<evidence type="ECO:0000259" key="6">
    <source>
        <dbReference type="Pfam" id="PF22780"/>
    </source>
</evidence>
<dbReference type="InterPro" id="IPR036188">
    <property type="entry name" value="FAD/NAD-bd_sf"/>
</dbReference>
<dbReference type="PANTHER" id="PTHR42887">
    <property type="entry name" value="OS12G0638800 PROTEIN"/>
    <property type="match status" value="1"/>
</dbReference>
<evidence type="ECO:0000313" key="8">
    <source>
        <dbReference type="Proteomes" id="UP001341281"/>
    </source>
</evidence>
<evidence type="ECO:0000256" key="3">
    <source>
        <dbReference type="ARBA" id="ARBA00022827"/>
    </source>
</evidence>
<evidence type="ECO:0000256" key="4">
    <source>
        <dbReference type="SAM" id="MobiDB-lite"/>
    </source>
</evidence>
<organism evidence="7 8">
    <name type="scientific">Paspalum notatum var. saurae</name>
    <dbReference type="NCBI Taxonomy" id="547442"/>
    <lineage>
        <taxon>Eukaryota</taxon>
        <taxon>Viridiplantae</taxon>
        <taxon>Streptophyta</taxon>
        <taxon>Embryophyta</taxon>
        <taxon>Tracheophyta</taxon>
        <taxon>Spermatophyta</taxon>
        <taxon>Magnoliopsida</taxon>
        <taxon>Liliopsida</taxon>
        <taxon>Poales</taxon>
        <taxon>Poaceae</taxon>
        <taxon>PACMAD clade</taxon>
        <taxon>Panicoideae</taxon>
        <taxon>Andropogonodae</taxon>
        <taxon>Paspaleae</taxon>
        <taxon>Paspalinae</taxon>
        <taxon>Paspalum</taxon>
    </lineage>
</organism>
<feature type="region of interest" description="Disordered" evidence="4">
    <location>
        <begin position="57"/>
        <end position="87"/>
    </location>
</feature>
<dbReference type="InterPro" id="IPR057661">
    <property type="entry name" value="RsdA/BaiN/AoA(So)_Rossmann"/>
</dbReference>
<dbReference type="NCBIfam" id="TIGR00275">
    <property type="entry name" value="aminoacetone oxidase family FAD-binding enzyme"/>
    <property type="match status" value="1"/>
</dbReference>
<evidence type="ECO:0008006" key="9">
    <source>
        <dbReference type="Google" id="ProtNLM"/>
    </source>
</evidence>
<dbReference type="Proteomes" id="UP001341281">
    <property type="component" value="Chromosome 08"/>
</dbReference>
<dbReference type="InterPro" id="IPR004792">
    <property type="entry name" value="BaiN-like"/>
</dbReference>
<dbReference type="Gene3D" id="2.40.30.10">
    <property type="entry name" value="Translation factors"/>
    <property type="match status" value="1"/>
</dbReference>
<sequence length="552" mass="60554">MTLLLPPSARGPNSLYYLLLGEYQHCNCNRPPNDLFDEMPPWPPCLQPTLTTARRAAFSSRIRLSSSSPSSPSPPDDQGQQSRQNEEPSLVVVGGGAAGVYASIRAKTLAPRLNVVVVDKGRFLSKVKISGGGRCNVTNGHHLEPVGLARNYPRGNKELRGSFFATHGPQDTMRWFTDHGVELKVPSYSFLLHITHLRLLQEKSASLLIAMSQTEDDGRVFPVSDNSASVVDCLLNEARRLGVSLQAGKAVSSASVTQCGKFLLKVEKRTADLVDYIEANYVLVATGSSQQGYAISAQLGHSIVAPVPSLFTFKIADKRLADLAGVTFPIVKAKLKLDGVHKSVPELTQTGPMLVTHWGLSGPVVLRLSAWGARELHHCNYHGKLMVDFVPDIHIEDAKRILFQYRDQHAKHKVNNTFPTEFGLVKRFWKFLLEQESLNGDTHWASMPNNHLSMIALRLKQWMFEVVGKGQFKDEFVTAGGVPISEISLGTMESKKQPNLFFAGEVLNVDGVTGGFNFQNAWTGGYIAGTSIGTLASTTNIREQQPCLQLEG</sequence>
<dbReference type="Gene3D" id="3.50.50.60">
    <property type="entry name" value="FAD/NAD(P)-binding domain"/>
    <property type="match status" value="1"/>
</dbReference>
<name>A0AAQ3UGW7_PASNO</name>
<reference evidence="7 8" key="1">
    <citation type="submission" date="2024-02" db="EMBL/GenBank/DDBJ databases">
        <title>High-quality chromosome-scale genome assembly of Pensacola bahiagrass (Paspalum notatum Flugge var. saurae).</title>
        <authorList>
            <person name="Vega J.M."/>
            <person name="Podio M."/>
            <person name="Orjuela J."/>
            <person name="Siena L.A."/>
            <person name="Pessino S.C."/>
            <person name="Combes M.C."/>
            <person name="Mariac C."/>
            <person name="Albertini E."/>
            <person name="Pupilli F."/>
            <person name="Ortiz J.P.A."/>
            <person name="Leblanc O."/>
        </authorList>
    </citation>
    <scope>NUCLEOTIDE SEQUENCE [LARGE SCALE GENOMIC DNA]</scope>
    <source>
        <strain evidence="7">R1</strain>
        <tissue evidence="7">Leaf</tissue>
    </source>
</reference>
<dbReference type="SUPFAM" id="SSF160996">
    <property type="entry name" value="HI0933 insert domain-like"/>
    <property type="match status" value="1"/>
</dbReference>
<dbReference type="Gene3D" id="1.10.8.260">
    <property type="entry name" value="HI0933 insert domain-like"/>
    <property type="match status" value="1"/>
</dbReference>
<dbReference type="InterPro" id="IPR023166">
    <property type="entry name" value="BaiN-like_dom_sf"/>
</dbReference>
<dbReference type="SUPFAM" id="SSF51905">
    <property type="entry name" value="FAD/NAD(P)-binding domain"/>
    <property type="match status" value="1"/>
</dbReference>
<feature type="domain" description="RsdA/BaiN/AoA(So)-like Rossmann fold-like" evidence="5">
    <location>
        <begin position="90"/>
        <end position="185"/>
    </location>
</feature>